<gene>
    <name evidence="4" type="ORF">SSEG_08103</name>
</gene>
<dbReference type="Gene3D" id="1.10.1200.10">
    <property type="entry name" value="ACP-like"/>
    <property type="match status" value="1"/>
</dbReference>
<keyword evidence="5" id="KW-1185">Reference proteome</keyword>
<feature type="domain" description="Carrier" evidence="3">
    <location>
        <begin position="3"/>
        <end position="60"/>
    </location>
</feature>
<dbReference type="PROSITE" id="PS50075">
    <property type="entry name" value="CARRIER"/>
    <property type="match status" value="1"/>
</dbReference>
<evidence type="ECO:0000313" key="4">
    <source>
        <dbReference type="EMBL" id="EDY61489.2"/>
    </source>
</evidence>
<dbReference type="SMART" id="SM00823">
    <property type="entry name" value="PKS_PP"/>
    <property type="match status" value="1"/>
</dbReference>
<proteinExistence type="predicted"/>
<dbReference type="Pfam" id="PF00550">
    <property type="entry name" value="PP-binding"/>
    <property type="match status" value="1"/>
</dbReference>
<reference evidence="4" key="1">
    <citation type="submission" date="2009-10" db="EMBL/GenBank/DDBJ databases">
        <title>The genome sequence of Streptomyces sviceus strain ATCC 29083.</title>
        <authorList>
            <consortium name="The Broad Institute Genome Sequencing Platform"/>
            <consortium name="Broad Institute Microbial Sequencing Center"/>
            <person name="Fischbach M."/>
            <person name="Godfrey P."/>
            <person name="Ward D."/>
            <person name="Young S."/>
            <person name="Zeng Q."/>
            <person name="Koehrsen M."/>
            <person name="Alvarado L."/>
            <person name="Berlin A.M."/>
            <person name="Bochicchio J."/>
            <person name="Borenstein D."/>
            <person name="Chapman S.B."/>
            <person name="Chen Z."/>
            <person name="Engels R."/>
            <person name="Freedman E."/>
            <person name="Gellesch M."/>
            <person name="Goldberg J."/>
            <person name="Griggs A."/>
            <person name="Gujja S."/>
            <person name="Heilman E.R."/>
            <person name="Heiman D.I."/>
            <person name="Hepburn T.A."/>
            <person name="Howarth C."/>
            <person name="Jen D."/>
            <person name="Larson L."/>
            <person name="Lewis B."/>
            <person name="Mehta T."/>
            <person name="Park D."/>
            <person name="Pearson M."/>
            <person name="Richards J."/>
            <person name="Roberts A."/>
            <person name="Saif S."/>
            <person name="Shea T.D."/>
            <person name="Shenoy N."/>
            <person name="Sisk P."/>
            <person name="Stolte C."/>
            <person name="Sykes S.N."/>
            <person name="Thomson T."/>
            <person name="Walk T."/>
            <person name="White J."/>
            <person name="Yandava C."/>
            <person name="Straight P."/>
            <person name="Clardy J."/>
            <person name="Hung D."/>
            <person name="Kolter R."/>
            <person name="Mekalanos J."/>
            <person name="Walker S."/>
            <person name="Walsh C.T."/>
            <person name="Wieland-Brown L.C."/>
            <person name="Haas B."/>
            <person name="Nusbaum C."/>
            <person name="Birren B."/>
        </authorList>
    </citation>
    <scope>NUCLEOTIDE SEQUENCE [LARGE SCALE GENOMIC DNA]</scope>
    <source>
        <strain evidence="4">ATCC 29083</strain>
    </source>
</reference>
<sequence length="60" mass="6305">MGRERSVGHAAAVHDEAPVTDAAAIDPHTAFADLGLTSMGAMTLWHRLGLRTGLRLPATL</sequence>
<keyword evidence="1" id="KW-0596">Phosphopantetheine</keyword>
<dbReference type="AlphaFoldDB" id="B5I8T4"/>
<evidence type="ECO:0000256" key="1">
    <source>
        <dbReference type="ARBA" id="ARBA00022450"/>
    </source>
</evidence>
<dbReference type="InterPro" id="IPR036736">
    <property type="entry name" value="ACP-like_sf"/>
</dbReference>
<protein>
    <submittedName>
        <fullName evidence="4">Modular polyketide synthase</fullName>
    </submittedName>
</protein>
<organism evidence="4 5">
    <name type="scientific">Streptomyces sviceus (strain ATCC 29083 / DSM 924 / JCM 4929 / NBRC 13980 / NCIMB 11184 / NRRL 5439 / UC 5370)</name>
    <dbReference type="NCBI Taxonomy" id="463191"/>
    <lineage>
        <taxon>Bacteria</taxon>
        <taxon>Bacillati</taxon>
        <taxon>Actinomycetota</taxon>
        <taxon>Actinomycetes</taxon>
        <taxon>Kitasatosporales</taxon>
        <taxon>Streptomycetaceae</taxon>
        <taxon>Streptomyces</taxon>
    </lineage>
</organism>
<keyword evidence="2" id="KW-0597">Phosphoprotein</keyword>
<dbReference type="SUPFAM" id="SSF47336">
    <property type="entry name" value="ACP-like"/>
    <property type="match status" value="1"/>
</dbReference>
<dbReference type="GO" id="GO:0017000">
    <property type="term" value="P:antibiotic biosynthetic process"/>
    <property type="evidence" value="ECO:0007669"/>
    <property type="project" value="UniProtKB-ARBA"/>
</dbReference>
<dbReference type="HOGENOM" id="CLU_2947551_0_0_11"/>
<feature type="non-terminal residue" evidence="4">
    <location>
        <position position="60"/>
    </location>
</feature>
<evidence type="ECO:0000313" key="5">
    <source>
        <dbReference type="Proteomes" id="UP000002785"/>
    </source>
</evidence>
<dbReference type="GO" id="GO:0031177">
    <property type="term" value="F:phosphopantetheine binding"/>
    <property type="evidence" value="ECO:0007669"/>
    <property type="project" value="InterPro"/>
</dbReference>
<dbReference type="EMBL" id="CM000951">
    <property type="protein sequence ID" value="EDY61489.2"/>
    <property type="molecule type" value="Genomic_DNA"/>
</dbReference>
<dbReference type="Proteomes" id="UP000002785">
    <property type="component" value="Chromosome"/>
</dbReference>
<name>B5I8T4_STRX2</name>
<dbReference type="InterPro" id="IPR009081">
    <property type="entry name" value="PP-bd_ACP"/>
</dbReference>
<dbReference type="InterPro" id="IPR020806">
    <property type="entry name" value="PKS_PP-bd"/>
</dbReference>
<accession>B5I8T4</accession>
<evidence type="ECO:0000259" key="3">
    <source>
        <dbReference type="PROSITE" id="PS50075"/>
    </source>
</evidence>
<evidence type="ECO:0000256" key="2">
    <source>
        <dbReference type="ARBA" id="ARBA00022553"/>
    </source>
</evidence>